<gene>
    <name evidence="1" type="ORF">PCOR1329_LOCUS74409</name>
</gene>
<protein>
    <submittedName>
        <fullName evidence="1">Uncharacterized protein</fullName>
    </submittedName>
</protein>
<reference evidence="1" key="1">
    <citation type="submission" date="2023-10" db="EMBL/GenBank/DDBJ databases">
        <authorList>
            <person name="Chen Y."/>
            <person name="Shah S."/>
            <person name="Dougan E. K."/>
            <person name="Thang M."/>
            <person name="Chan C."/>
        </authorList>
    </citation>
    <scope>NUCLEOTIDE SEQUENCE [LARGE SCALE GENOMIC DNA]</scope>
</reference>
<comment type="caution">
    <text evidence="1">The sequence shown here is derived from an EMBL/GenBank/DDBJ whole genome shotgun (WGS) entry which is preliminary data.</text>
</comment>
<evidence type="ECO:0000313" key="2">
    <source>
        <dbReference type="Proteomes" id="UP001189429"/>
    </source>
</evidence>
<sequence length="860" mass="94024">MAACDDMCTVDCFLKIKNGFYHGFLDAAQDGKDLRETKSDPGDMLYPEPSLHGHVAGQTVHWALRDASYGMRGAVVRGSGACTAPCLVVSFQSDDYHVKLCAVSTRRQVRGPFRVSRGPRSLAAKTSDGGEDAAPRLRGYALGQTVYWKVKKRQPRGPRKGNTLHGMKGVVVGESDAFSEPSLLVAFKGADYHVKVNAIATRSPKNGVRATPPFKQANASHAAPADWGEEIDDASPQVVDVGGVPSAGREGRRAAVGPALPCITIGARLLFAALLKRRMRALKHVQRPDHDAGPDKYLVHVFFHFVAVKVFEDGYDAIDGDQRCQFDGPISSLETFLGSDATWYRVVDIGEISDQGDVTDTESDSDRRAFGARLQRLYDTEEAFDNGENSPRSIDIDPLIDVHAFDAYLKRLYLVEEASSHSGDSDLDVEPFDALPQDDDLFHPRPNRVPDMVALLDVAGSDGESTRDGGAILEYTADGTSSTAPSVDTLGGMDSVELYTAETKRRILDKWEPEKFRRLQARPGPTLVSDVEPAKFDVRAAVSQVINKTNELLQAWDPQPAGLEHFCLRVIAMCVMEPLHWNPTNDLLIARIAALALDGTIAHPDGVYLYRQGSFGRVEDLPTAYMYKIERVLSVTQVVLLRIMNGQVPRDLVNVFQFLESDVGNWEAAQTVCSSDLQVKKEQVAGWAFDACRGCQQVICRSTGKGQSEKLVDLLGAWFHVPKPDPPFVSVAFEDCAVKIDDSAETAADRIVQIPKARENRCYFGIPISIVPEPAQDVVDKLGLFLATSFAGNEPGRVIDLAMEALAWMGVPTPPVMVMLTGNGSNSKSARTVLRNSVFGGHHAVLAADVFQEPQEFRKQ</sequence>
<feature type="non-terminal residue" evidence="1">
    <location>
        <position position="860"/>
    </location>
</feature>
<accession>A0ABN9XA46</accession>
<dbReference type="EMBL" id="CAUYUJ010020083">
    <property type="protein sequence ID" value="CAK0895739.1"/>
    <property type="molecule type" value="Genomic_DNA"/>
</dbReference>
<name>A0ABN9XA46_9DINO</name>
<proteinExistence type="predicted"/>
<evidence type="ECO:0000313" key="1">
    <source>
        <dbReference type="EMBL" id="CAK0895739.1"/>
    </source>
</evidence>
<keyword evidence="2" id="KW-1185">Reference proteome</keyword>
<dbReference type="Proteomes" id="UP001189429">
    <property type="component" value="Unassembled WGS sequence"/>
</dbReference>
<organism evidence="1 2">
    <name type="scientific">Prorocentrum cordatum</name>
    <dbReference type="NCBI Taxonomy" id="2364126"/>
    <lineage>
        <taxon>Eukaryota</taxon>
        <taxon>Sar</taxon>
        <taxon>Alveolata</taxon>
        <taxon>Dinophyceae</taxon>
        <taxon>Prorocentrales</taxon>
        <taxon>Prorocentraceae</taxon>
        <taxon>Prorocentrum</taxon>
    </lineage>
</organism>